<dbReference type="AlphaFoldDB" id="A0A6I9YAJ2"/>
<feature type="transmembrane region" description="Helical" evidence="10">
    <location>
        <begin position="264"/>
        <end position="287"/>
    </location>
</feature>
<keyword evidence="5 10" id="KW-0552">Olfaction</keyword>
<gene>
    <name evidence="13" type="primary">LOC106547788</name>
</gene>
<dbReference type="PRINTS" id="PR00245">
    <property type="entry name" value="OLFACTORYR"/>
</dbReference>
<evidence type="ECO:0000256" key="1">
    <source>
        <dbReference type="ARBA" id="ARBA00004651"/>
    </source>
</evidence>
<dbReference type="PANTHER" id="PTHR26453">
    <property type="entry name" value="OLFACTORY RECEPTOR"/>
    <property type="match status" value="1"/>
</dbReference>
<evidence type="ECO:0000256" key="4">
    <source>
        <dbReference type="ARBA" id="ARBA00022692"/>
    </source>
</evidence>
<dbReference type="RefSeq" id="XP_013920520.1">
    <property type="nucleotide sequence ID" value="XM_014065045.1"/>
</dbReference>
<dbReference type="CDD" id="cd15225">
    <property type="entry name" value="7tmA_OR10A-like"/>
    <property type="match status" value="1"/>
</dbReference>
<feature type="transmembrane region" description="Helical" evidence="10">
    <location>
        <begin position="124"/>
        <end position="146"/>
    </location>
</feature>
<dbReference type="OrthoDB" id="9975554at2759"/>
<sequence length="343" mass="38605">MADINMSFLSVLRQFIYRFFLLLFECMVRVNKNSTNSFLLLGFSSFPGLEGLFFTTFFIIYLLILIGNAFIIVITLANQTLHSPMYFFLRNLSFLEICYTSIIIPKMLENIVSEDRTISFINCAFQMSLFLITGAAECLLLAAMAYDRYVAICQPLHYSLIMNSRVCSGLVAASWLAGIPVQLSQTFLVFTSCFCNSNEINHFFCDIPALLSLICGNTAINEQIALLEVILLALIPFAMILMSYICIAITILKIPSVEGRHKAFSTCSSHLMVVLGFYGSGIIVYVTPKSRHSLDTDKYLSLFYTVLSPLVNPLIYSLRNREVQIALGKSLTFLLTCETIHKK</sequence>
<dbReference type="InterPro" id="IPR017452">
    <property type="entry name" value="GPCR_Rhodpsn_7TM"/>
</dbReference>
<keyword evidence="4 9" id="KW-0812">Transmembrane</keyword>
<dbReference type="SUPFAM" id="SSF81321">
    <property type="entry name" value="Family A G protein-coupled receptor-like"/>
    <property type="match status" value="1"/>
</dbReference>
<dbReference type="KEGG" id="tsr:106547788"/>
<feature type="transmembrane region" description="Helical" evidence="10">
    <location>
        <begin position="51"/>
        <end position="74"/>
    </location>
</feature>
<comment type="subcellular location">
    <subcellularLocation>
        <location evidence="1 10">Cell membrane</location>
        <topology evidence="1 10">Multi-pass membrane protein</topology>
    </subcellularLocation>
</comment>
<dbReference type="PROSITE" id="PS00237">
    <property type="entry name" value="G_PROTEIN_RECEP_F1_1"/>
    <property type="match status" value="1"/>
</dbReference>
<keyword evidence="3 10" id="KW-0716">Sensory transduction</keyword>
<dbReference type="InterPro" id="IPR000276">
    <property type="entry name" value="GPCR_Rhodpsn"/>
</dbReference>
<comment type="similarity">
    <text evidence="9">Belongs to the G-protein coupled receptor 1 family.</text>
</comment>
<keyword evidence="8 9" id="KW-0807">Transducer</keyword>
<evidence type="ECO:0000256" key="7">
    <source>
        <dbReference type="ARBA" id="ARBA00023136"/>
    </source>
</evidence>
<feature type="transmembrane region" description="Helical" evidence="10">
    <location>
        <begin position="86"/>
        <end position="104"/>
    </location>
</feature>
<organism evidence="12 13">
    <name type="scientific">Thamnophis sirtalis</name>
    <dbReference type="NCBI Taxonomy" id="35019"/>
    <lineage>
        <taxon>Eukaryota</taxon>
        <taxon>Metazoa</taxon>
        <taxon>Chordata</taxon>
        <taxon>Craniata</taxon>
        <taxon>Vertebrata</taxon>
        <taxon>Euteleostomi</taxon>
        <taxon>Lepidosauria</taxon>
        <taxon>Squamata</taxon>
        <taxon>Bifurcata</taxon>
        <taxon>Unidentata</taxon>
        <taxon>Episquamata</taxon>
        <taxon>Toxicofera</taxon>
        <taxon>Serpentes</taxon>
        <taxon>Colubroidea</taxon>
        <taxon>Colubridae</taxon>
        <taxon>Natricinae</taxon>
        <taxon>Thamnophis</taxon>
    </lineage>
</organism>
<keyword evidence="7 10" id="KW-0472">Membrane</keyword>
<dbReference type="GeneID" id="106547788"/>
<reference evidence="13" key="1">
    <citation type="submission" date="2025-08" db="UniProtKB">
        <authorList>
            <consortium name="RefSeq"/>
        </authorList>
    </citation>
    <scope>IDENTIFICATION</scope>
    <source>
        <tissue evidence="13">Skeletal muscle</tissue>
    </source>
</reference>
<dbReference type="PRINTS" id="PR00237">
    <property type="entry name" value="GPCRRHODOPSN"/>
</dbReference>
<dbReference type="GO" id="GO:0004930">
    <property type="term" value="F:G protein-coupled receptor activity"/>
    <property type="evidence" value="ECO:0007669"/>
    <property type="project" value="UniProtKB-KW"/>
</dbReference>
<feature type="transmembrane region" description="Helical" evidence="10">
    <location>
        <begin position="229"/>
        <end position="252"/>
    </location>
</feature>
<evidence type="ECO:0000256" key="9">
    <source>
        <dbReference type="RuleBase" id="RU000688"/>
    </source>
</evidence>
<keyword evidence="6 10" id="KW-1133">Transmembrane helix</keyword>
<name>A0A6I9YAJ2_9SAUR</name>
<dbReference type="GO" id="GO:0004984">
    <property type="term" value="F:olfactory receptor activity"/>
    <property type="evidence" value="ECO:0007669"/>
    <property type="project" value="InterPro"/>
</dbReference>
<evidence type="ECO:0000256" key="6">
    <source>
        <dbReference type="ARBA" id="ARBA00022989"/>
    </source>
</evidence>
<keyword evidence="9" id="KW-0675">Receptor</keyword>
<evidence type="ECO:0000259" key="11">
    <source>
        <dbReference type="PROSITE" id="PS50262"/>
    </source>
</evidence>
<accession>A0A6I9YAJ2</accession>
<dbReference type="PROSITE" id="PS50262">
    <property type="entry name" value="G_PROTEIN_RECEP_F1_2"/>
    <property type="match status" value="1"/>
</dbReference>
<dbReference type="FunFam" id="1.20.1070.10:FF:000001">
    <property type="entry name" value="Olfactory receptor"/>
    <property type="match status" value="1"/>
</dbReference>
<feature type="domain" description="G-protein coupled receptors family 1 profile" evidence="11">
    <location>
        <begin position="67"/>
        <end position="316"/>
    </location>
</feature>
<protein>
    <recommendedName>
        <fullName evidence="10">Olfactory receptor</fullName>
    </recommendedName>
</protein>
<evidence type="ECO:0000313" key="13">
    <source>
        <dbReference type="RefSeq" id="XP_013920520.1"/>
    </source>
</evidence>
<evidence type="ECO:0000256" key="3">
    <source>
        <dbReference type="ARBA" id="ARBA00022606"/>
    </source>
</evidence>
<feature type="transmembrane region" description="Helical" evidence="10">
    <location>
        <begin position="158"/>
        <end position="178"/>
    </location>
</feature>
<dbReference type="Proteomes" id="UP000504617">
    <property type="component" value="Unplaced"/>
</dbReference>
<keyword evidence="2 10" id="KW-1003">Cell membrane</keyword>
<evidence type="ECO:0000256" key="2">
    <source>
        <dbReference type="ARBA" id="ARBA00022475"/>
    </source>
</evidence>
<keyword evidence="12" id="KW-1185">Reference proteome</keyword>
<evidence type="ECO:0000256" key="8">
    <source>
        <dbReference type="ARBA" id="ARBA00023224"/>
    </source>
</evidence>
<feature type="transmembrane region" description="Helical" evidence="10">
    <location>
        <begin position="299"/>
        <end position="318"/>
    </location>
</feature>
<dbReference type="InterPro" id="IPR000725">
    <property type="entry name" value="Olfact_rcpt"/>
</dbReference>
<dbReference type="Gene3D" id="1.20.1070.10">
    <property type="entry name" value="Rhodopsin 7-helix transmembrane proteins"/>
    <property type="match status" value="1"/>
</dbReference>
<dbReference type="Pfam" id="PF13853">
    <property type="entry name" value="7tm_4"/>
    <property type="match status" value="1"/>
</dbReference>
<keyword evidence="9" id="KW-0297">G-protein coupled receptor</keyword>
<evidence type="ECO:0000313" key="12">
    <source>
        <dbReference type="Proteomes" id="UP000504617"/>
    </source>
</evidence>
<dbReference type="GO" id="GO:0005886">
    <property type="term" value="C:plasma membrane"/>
    <property type="evidence" value="ECO:0007669"/>
    <property type="project" value="UniProtKB-SubCell"/>
</dbReference>
<evidence type="ECO:0000256" key="5">
    <source>
        <dbReference type="ARBA" id="ARBA00022725"/>
    </source>
</evidence>
<evidence type="ECO:0000256" key="10">
    <source>
        <dbReference type="RuleBase" id="RU363047"/>
    </source>
</evidence>
<proteinExistence type="inferred from homology"/>